<organism evidence="2 3">
    <name type="scientific">Olpidium bornovanus</name>
    <dbReference type="NCBI Taxonomy" id="278681"/>
    <lineage>
        <taxon>Eukaryota</taxon>
        <taxon>Fungi</taxon>
        <taxon>Fungi incertae sedis</taxon>
        <taxon>Olpidiomycota</taxon>
        <taxon>Olpidiomycotina</taxon>
        <taxon>Olpidiomycetes</taxon>
        <taxon>Olpidiales</taxon>
        <taxon>Olpidiaceae</taxon>
        <taxon>Olpidium</taxon>
    </lineage>
</organism>
<protein>
    <submittedName>
        <fullName evidence="2">Uncharacterized protein</fullName>
    </submittedName>
</protein>
<gene>
    <name evidence="2" type="ORF">BJ554DRAFT_1438</name>
</gene>
<feature type="region of interest" description="Disordered" evidence="1">
    <location>
        <begin position="41"/>
        <end position="66"/>
    </location>
</feature>
<sequence>DFDLRIDETDLLLQIRPLREHEAEVAAASLFLYPETPSKRRKSAVEVHPPQARATSANARSDRRFSVTGNVPSNNVSAGGRVLFDFPPLEGKAAMNLWATSKAMIAAPIAIPTSDWYPTPCCSVDIVYSADDLLDAASINFEEIGRHLEVPLPDNFRPLQPEILPVHDTRGIYQTQAIAITARAQMRIPRILRVRLPQEKRWCTAPGMGPGALHILTVSLTESRGRPSIAFFFPLPSFIPRRDS</sequence>
<evidence type="ECO:0000256" key="1">
    <source>
        <dbReference type="SAM" id="MobiDB-lite"/>
    </source>
</evidence>
<reference evidence="2 3" key="1">
    <citation type="journal article" name="Sci. Rep.">
        <title>Genome-scale phylogenetic analyses confirm Olpidium as the closest living zoosporic fungus to the non-flagellated, terrestrial fungi.</title>
        <authorList>
            <person name="Chang Y."/>
            <person name="Rochon D."/>
            <person name="Sekimoto S."/>
            <person name="Wang Y."/>
            <person name="Chovatia M."/>
            <person name="Sandor L."/>
            <person name="Salamov A."/>
            <person name="Grigoriev I.V."/>
            <person name="Stajich J.E."/>
            <person name="Spatafora J.W."/>
        </authorList>
    </citation>
    <scope>NUCLEOTIDE SEQUENCE [LARGE SCALE GENOMIC DNA]</scope>
    <source>
        <strain evidence="2">S191</strain>
    </source>
</reference>
<accession>A0A8H8A1B0</accession>
<evidence type="ECO:0000313" key="3">
    <source>
        <dbReference type="Proteomes" id="UP000673691"/>
    </source>
</evidence>
<feature type="non-terminal residue" evidence="2">
    <location>
        <position position="1"/>
    </location>
</feature>
<dbReference type="AlphaFoldDB" id="A0A8H8A1B0"/>
<name>A0A8H8A1B0_9FUNG</name>
<dbReference type="Proteomes" id="UP000673691">
    <property type="component" value="Unassembled WGS sequence"/>
</dbReference>
<keyword evidence="3" id="KW-1185">Reference proteome</keyword>
<comment type="caution">
    <text evidence="2">The sequence shown here is derived from an EMBL/GenBank/DDBJ whole genome shotgun (WGS) entry which is preliminary data.</text>
</comment>
<proteinExistence type="predicted"/>
<evidence type="ECO:0000313" key="2">
    <source>
        <dbReference type="EMBL" id="KAG5463159.1"/>
    </source>
</evidence>
<dbReference type="EMBL" id="JAEFCI010001061">
    <property type="protein sequence ID" value="KAG5463159.1"/>
    <property type="molecule type" value="Genomic_DNA"/>
</dbReference>